<feature type="binding site" evidence="7">
    <location>
        <begin position="25"/>
        <end position="32"/>
    </location>
    <ligand>
        <name>GTP</name>
        <dbReference type="ChEBI" id="CHEBI:37565"/>
    </ligand>
</feature>
<keyword evidence="2 7" id="KW-0547">Nucleotide-binding</keyword>
<evidence type="ECO:0000256" key="2">
    <source>
        <dbReference type="ARBA" id="ARBA00022741"/>
    </source>
</evidence>
<keyword evidence="3 7" id="KW-0342">GTP-binding</keyword>
<dbReference type="NCBIfam" id="TIGR00231">
    <property type="entry name" value="small_GTP"/>
    <property type="match status" value="1"/>
</dbReference>
<evidence type="ECO:0000256" key="1">
    <source>
        <dbReference type="ARBA" id="ARBA00022707"/>
    </source>
</evidence>
<dbReference type="GO" id="GO:0046872">
    <property type="term" value="F:metal ion binding"/>
    <property type="evidence" value="ECO:0007669"/>
    <property type="project" value="UniProtKB-KW"/>
</dbReference>
<dbReference type="InterPro" id="IPR027417">
    <property type="entry name" value="P-loop_NTPase"/>
</dbReference>
<dbReference type="RefSeq" id="XP_038066337.1">
    <property type="nucleotide sequence ID" value="XM_038210409.1"/>
</dbReference>
<dbReference type="OrthoDB" id="2011769at2759"/>
<dbReference type="GeneID" id="119736392"/>
<name>A0A914ARE6_PATMI</name>
<dbReference type="PROSITE" id="PS51422">
    <property type="entry name" value="SAR1"/>
    <property type="match status" value="1"/>
</dbReference>
<dbReference type="PROSITE" id="PS51417">
    <property type="entry name" value="ARF"/>
    <property type="match status" value="1"/>
</dbReference>
<dbReference type="FunFam" id="3.40.50.300:FF:000898">
    <property type="entry name" value="ADP-ribosylation factor-like protein 11"/>
    <property type="match status" value="1"/>
</dbReference>
<dbReference type="Pfam" id="PF00025">
    <property type="entry name" value="Arf"/>
    <property type="match status" value="1"/>
</dbReference>
<feature type="binding site" evidence="8">
    <location>
        <position position="49"/>
    </location>
    <ligand>
        <name>Mg(2+)</name>
        <dbReference type="ChEBI" id="CHEBI:18420"/>
    </ligand>
</feature>
<dbReference type="PROSITE" id="PS51419">
    <property type="entry name" value="RAB"/>
    <property type="match status" value="1"/>
</dbReference>
<dbReference type="SMART" id="SM00175">
    <property type="entry name" value="RAB"/>
    <property type="match status" value="1"/>
</dbReference>
<evidence type="ECO:0000256" key="6">
    <source>
        <dbReference type="ARBA" id="ARBA00072409"/>
    </source>
</evidence>
<comment type="function">
    <text evidence="5">May play a role in apoptosis. May act as a tumor suppressor.</text>
</comment>
<dbReference type="SMART" id="SM00177">
    <property type="entry name" value="ARF"/>
    <property type="match status" value="1"/>
</dbReference>
<organism evidence="9 10">
    <name type="scientific">Patiria miniata</name>
    <name type="common">Bat star</name>
    <name type="synonym">Asterina miniata</name>
    <dbReference type="NCBI Taxonomy" id="46514"/>
    <lineage>
        <taxon>Eukaryota</taxon>
        <taxon>Metazoa</taxon>
        <taxon>Echinodermata</taxon>
        <taxon>Eleutherozoa</taxon>
        <taxon>Asterozoa</taxon>
        <taxon>Asteroidea</taxon>
        <taxon>Valvatacea</taxon>
        <taxon>Valvatida</taxon>
        <taxon>Asterinidae</taxon>
        <taxon>Patiria</taxon>
    </lineage>
</organism>
<reference evidence="9" key="1">
    <citation type="submission" date="2022-11" db="UniProtKB">
        <authorList>
            <consortium name="EnsemblMetazoa"/>
        </authorList>
    </citation>
    <scope>IDENTIFICATION</scope>
</reference>
<evidence type="ECO:0000256" key="3">
    <source>
        <dbReference type="ARBA" id="ARBA00023134"/>
    </source>
</evidence>
<dbReference type="PANTHER" id="PTHR11711">
    <property type="entry name" value="ADP RIBOSYLATION FACTOR-RELATED"/>
    <property type="match status" value="1"/>
</dbReference>
<feature type="binding site" evidence="8">
    <location>
        <position position="32"/>
    </location>
    <ligand>
        <name>Mg(2+)</name>
        <dbReference type="ChEBI" id="CHEBI:18420"/>
    </ligand>
</feature>
<keyword evidence="1" id="KW-0519">Myristate</keyword>
<keyword evidence="10" id="KW-1185">Reference proteome</keyword>
<evidence type="ECO:0000256" key="4">
    <source>
        <dbReference type="ARBA" id="ARBA00023288"/>
    </source>
</evidence>
<dbReference type="Gene3D" id="3.40.50.300">
    <property type="entry name" value="P-loop containing nucleotide triphosphate hydrolases"/>
    <property type="match status" value="1"/>
</dbReference>
<dbReference type="AlphaFoldDB" id="A0A914ARE6"/>
<accession>A0A914ARE6</accession>
<feature type="binding site" evidence="7">
    <location>
        <position position="76"/>
    </location>
    <ligand>
        <name>GTP</name>
        <dbReference type="ChEBI" id="CHEBI:37565"/>
    </ligand>
</feature>
<evidence type="ECO:0000313" key="10">
    <source>
        <dbReference type="Proteomes" id="UP000887568"/>
    </source>
</evidence>
<sequence>MGTGSSQSNRSFLPFLESLHVVLLGLDFSGKTTILYRLKLDEFINAVPTFGFNVEKLQSRHGQSKGARFKFWDAGGSEKLRPLWKSYTRATDAIIYVVDSSDRERFEESKSELMKLWRSSQNSGVPILIIANKQDLREAVSLEEIERHLSLNELRQHNPYQLIPACGITGEGLVNVMDILCEMIDKRRSLAKQQKKRGR</sequence>
<keyword evidence="8" id="KW-0479">Metal-binding</keyword>
<proteinExistence type="predicted"/>
<dbReference type="OMA" id="ETKQNWH"/>
<dbReference type="InterPro" id="IPR005225">
    <property type="entry name" value="Small_GTP-bd"/>
</dbReference>
<evidence type="ECO:0000256" key="5">
    <source>
        <dbReference type="ARBA" id="ARBA00054648"/>
    </source>
</evidence>
<dbReference type="InterPro" id="IPR006689">
    <property type="entry name" value="Small_GTPase_ARF/SAR"/>
</dbReference>
<protein>
    <recommendedName>
        <fullName evidence="6">ADP-ribosylation factor-like protein 11</fullName>
    </recommendedName>
</protein>
<evidence type="ECO:0000256" key="8">
    <source>
        <dbReference type="PIRSR" id="PIRSR606689-2"/>
    </source>
</evidence>
<keyword evidence="8" id="KW-0460">Magnesium</keyword>
<dbReference type="InterPro" id="IPR024156">
    <property type="entry name" value="Small_GTPase_ARF"/>
</dbReference>
<dbReference type="Proteomes" id="UP000887568">
    <property type="component" value="Unplaced"/>
</dbReference>
<dbReference type="PRINTS" id="PR00328">
    <property type="entry name" value="SAR1GTPBP"/>
</dbReference>
<feature type="binding site" evidence="7">
    <location>
        <begin position="132"/>
        <end position="135"/>
    </location>
    <ligand>
        <name>GTP</name>
        <dbReference type="ChEBI" id="CHEBI:37565"/>
    </ligand>
</feature>
<evidence type="ECO:0000313" key="9">
    <source>
        <dbReference type="EnsemblMetazoa" id="XP_038066337.1"/>
    </source>
</evidence>
<dbReference type="SUPFAM" id="SSF52540">
    <property type="entry name" value="P-loop containing nucleoside triphosphate hydrolases"/>
    <property type="match status" value="1"/>
</dbReference>
<keyword evidence="4" id="KW-0449">Lipoprotein</keyword>
<dbReference type="EnsemblMetazoa" id="XM_038210409.1">
    <property type="protein sequence ID" value="XP_038066337.1"/>
    <property type="gene ID" value="LOC119736392"/>
</dbReference>
<dbReference type="GO" id="GO:0003924">
    <property type="term" value="F:GTPase activity"/>
    <property type="evidence" value="ECO:0007669"/>
    <property type="project" value="InterPro"/>
</dbReference>
<evidence type="ECO:0000256" key="7">
    <source>
        <dbReference type="PIRSR" id="PIRSR606689-1"/>
    </source>
</evidence>
<dbReference type="SMART" id="SM00178">
    <property type="entry name" value="SAR"/>
    <property type="match status" value="1"/>
</dbReference>
<dbReference type="GO" id="GO:0005525">
    <property type="term" value="F:GTP binding"/>
    <property type="evidence" value="ECO:0007669"/>
    <property type="project" value="UniProtKB-KW"/>
</dbReference>